<feature type="compositionally biased region" description="Polar residues" evidence="2">
    <location>
        <begin position="88"/>
        <end position="108"/>
    </location>
</feature>
<proteinExistence type="predicted"/>
<evidence type="ECO:0000313" key="3">
    <source>
        <dbReference type="EMBL" id="CAH0596164.1"/>
    </source>
</evidence>
<feature type="region of interest" description="Disordered" evidence="2">
    <location>
        <begin position="1"/>
        <end position="23"/>
    </location>
</feature>
<dbReference type="PANTHER" id="PTHR46601:SF2">
    <property type="entry name" value="UBIQUITIN-LIKE PROTEASE FAMILY PROFILE DOMAIN-CONTAINING PROTEIN"/>
    <property type="match status" value="1"/>
</dbReference>
<dbReference type="EMBL" id="LR824025">
    <property type="protein sequence ID" value="CAH0596164.1"/>
    <property type="molecule type" value="Genomic_DNA"/>
</dbReference>
<evidence type="ECO:0000256" key="1">
    <source>
        <dbReference type="SAM" id="Coils"/>
    </source>
</evidence>
<keyword evidence="4" id="KW-1185">Reference proteome</keyword>
<accession>A0A9P0FTL2</accession>
<evidence type="ECO:0000313" key="4">
    <source>
        <dbReference type="Proteomes" id="UP001154114"/>
    </source>
</evidence>
<dbReference type="OrthoDB" id="6375801at2759"/>
<dbReference type="PANTHER" id="PTHR46601">
    <property type="entry name" value="ULP_PROTEASE DOMAIN-CONTAINING PROTEIN"/>
    <property type="match status" value="1"/>
</dbReference>
<name>A0A9P0FTL2_CHRIL</name>
<feature type="region of interest" description="Disordered" evidence="2">
    <location>
        <begin position="76"/>
        <end position="108"/>
    </location>
</feature>
<dbReference type="Proteomes" id="UP001154114">
    <property type="component" value="Chromosome 22"/>
</dbReference>
<keyword evidence="1" id="KW-0175">Coiled coil</keyword>
<organism evidence="3 4">
    <name type="scientific">Chrysodeixis includens</name>
    <name type="common">Soybean looper</name>
    <name type="synonym">Pseudoplusia includens</name>
    <dbReference type="NCBI Taxonomy" id="689277"/>
    <lineage>
        <taxon>Eukaryota</taxon>
        <taxon>Metazoa</taxon>
        <taxon>Ecdysozoa</taxon>
        <taxon>Arthropoda</taxon>
        <taxon>Hexapoda</taxon>
        <taxon>Insecta</taxon>
        <taxon>Pterygota</taxon>
        <taxon>Neoptera</taxon>
        <taxon>Endopterygota</taxon>
        <taxon>Lepidoptera</taxon>
        <taxon>Glossata</taxon>
        <taxon>Ditrysia</taxon>
        <taxon>Noctuoidea</taxon>
        <taxon>Noctuidae</taxon>
        <taxon>Plusiinae</taxon>
        <taxon>Chrysodeixis</taxon>
    </lineage>
</organism>
<protein>
    <submittedName>
        <fullName evidence="3">Uncharacterized protein</fullName>
    </submittedName>
</protein>
<reference evidence="3" key="1">
    <citation type="submission" date="2021-12" db="EMBL/GenBank/DDBJ databases">
        <authorList>
            <person name="King R."/>
        </authorList>
    </citation>
    <scope>NUCLEOTIDE SEQUENCE</scope>
</reference>
<evidence type="ECO:0000256" key="2">
    <source>
        <dbReference type="SAM" id="MobiDB-lite"/>
    </source>
</evidence>
<feature type="compositionally biased region" description="Basic and acidic residues" evidence="2">
    <location>
        <begin position="9"/>
        <end position="23"/>
    </location>
</feature>
<gene>
    <name evidence="3" type="ORF">CINC_LOCUS6981</name>
</gene>
<dbReference type="AlphaFoldDB" id="A0A9P0FTL2"/>
<sequence>MANVKKKQTREERLEKKRQAEKLRYQRIKNDPVRNAELKEKERQQYIKKKEKGQIKSIHDMTEREQRAIRKIWREKTKKHRDRVKLQSARNYPITCQTPPASDNEDQPSLTQNKIALAAKRRSEIQRKRRNRLIKKQKYEIKQLHQKLRDCQKKLRRIEKQKMTPNSKVADLLQNNSKENVEEVKKKLLFSEVIQNQLKENINLITNDNEKKIFKKVLSGKIVKKYKVLNQINMKPIRQSSTANKSLLDMTRKTRNDKTNLKLKKIVVEFFEEDCNSRLCPGKKDSITKGKIKKQKRLLQDTMKNLHTKFIKTKNIKLSYTLFCRLRPFWVVTPNIHQRETCLCITHANTELTLASLKQANIIDFLNYQSMLNYLCCDRYNEKCLMRECLNCKRRFICYHEFDNSILIKFSSWQCIAEDIIDTKTKKKRKVRKYRKITISCAPKDIVMKLEENLDIFLKHEANIVHQYQTIKSLKDHLTEKDAVIHMDFSENYNTKYSLEVQSFHFGGSRTQISLHTVVLYTKGETKCFATMSENLNHTVPVIWAHLKPVMELLPSSVENVHFLSDGPVTQYRNKDMFFYLLCKLTATYPNICDFTWNYHEAGHGKGAPDGIGGTCKRTADKIVALGTDIATIDDFATELNKSCPGIQIFVIPEEEINFQQKIIEDNQTNIKPFIGTLKVHQVRGNYLSNMLYMKSLSCFCSNFCPHFHLGNIKYPQNKQPKLDVNEVYTDSEEDVQNDMVAQTSTHLVNTLDNADTAMTVKNGDFVLVEYNINNKKYRYAGVCSSDFDEEEGEIRVTFLKISNEDSTLFRIDDNDMSDVKWEQILTILPVPNIRLKGNRVFYKFPKPVDVFEK</sequence>
<feature type="coiled-coil region" evidence="1">
    <location>
        <begin position="134"/>
        <end position="161"/>
    </location>
</feature>